<dbReference type="EMBL" id="NVQC01000030">
    <property type="protein sequence ID" value="PTL35133.1"/>
    <property type="molecule type" value="Genomic_DNA"/>
</dbReference>
<evidence type="ECO:0000256" key="1">
    <source>
        <dbReference type="SAM" id="Phobius"/>
    </source>
</evidence>
<proteinExistence type="predicted"/>
<dbReference type="OrthoDB" id="9795940at2"/>
<keyword evidence="3" id="KW-1185">Reference proteome</keyword>
<accession>A0A2T4TVJ1</accession>
<dbReference type="RefSeq" id="WP_107563761.1">
    <property type="nucleotide sequence ID" value="NZ_NVQC01000030.1"/>
</dbReference>
<evidence type="ECO:0008006" key="4">
    <source>
        <dbReference type="Google" id="ProtNLM"/>
    </source>
</evidence>
<dbReference type="AlphaFoldDB" id="A0A2T4TVJ1"/>
<reference evidence="2 3" key="1">
    <citation type="submission" date="2017-09" db="EMBL/GenBank/DDBJ databases">
        <title>Bloom of a denitrifying methanotroph, Candidatus Methylomirabilis limnetica, in a deep stratified lake.</title>
        <authorList>
            <person name="Graf J.S."/>
            <person name="Marchant H.K."/>
            <person name="Tienken D."/>
            <person name="Hach P.F."/>
            <person name="Brand A."/>
            <person name="Schubert C.J."/>
            <person name="Kuypers M.M."/>
            <person name="Milucka J."/>
        </authorList>
    </citation>
    <scope>NUCLEOTIDE SEQUENCE [LARGE SCALE GENOMIC DNA]</scope>
    <source>
        <strain evidence="2 3">Zug</strain>
    </source>
</reference>
<dbReference type="InterPro" id="IPR009293">
    <property type="entry name" value="UPF0478"/>
</dbReference>
<name>A0A2T4TVJ1_9BACT</name>
<keyword evidence="1" id="KW-0812">Transmembrane</keyword>
<keyword evidence="1" id="KW-0472">Membrane</keyword>
<dbReference type="Pfam" id="PF06103">
    <property type="entry name" value="DUF948"/>
    <property type="match status" value="1"/>
</dbReference>
<organism evidence="2 3">
    <name type="scientific">Candidatus Methylomirabilis limnetica</name>
    <dbReference type="NCBI Taxonomy" id="2033718"/>
    <lineage>
        <taxon>Bacteria</taxon>
        <taxon>Candidatus Methylomirabilota</taxon>
        <taxon>Candidatus Methylomirabilia</taxon>
        <taxon>Candidatus Methylomirabilales</taxon>
        <taxon>Candidatus Methylomirabilaceae</taxon>
        <taxon>Candidatus Methylomirabilis</taxon>
    </lineage>
</organism>
<comment type="caution">
    <text evidence="2">The sequence shown here is derived from an EMBL/GenBank/DDBJ whole genome shotgun (WGS) entry which is preliminary data.</text>
</comment>
<protein>
    <recommendedName>
        <fullName evidence="4">DUF948 domain-containing protein</fullName>
    </recommendedName>
</protein>
<evidence type="ECO:0000313" key="2">
    <source>
        <dbReference type="EMBL" id="PTL35133.1"/>
    </source>
</evidence>
<evidence type="ECO:0000313" key="3">
    <source>
        <dbReference type="Proteomes" id="UP000241436"/>
    </source>
</evidence>
<dbReference type="Proteomes" id="UP000241436">
    <property type="component" value="Unassembled WGS sequence"/>
</dbReference>
<feature type="transmembrane region" description="Helical" evidence="1">
    <location>
        <begin position="6"/>
        <end position="27"/>
    </location>
</feature>
<keyword evidence="1" id="KW-1133">Transmembrane helix</keyword>
<sequence>MFTTECALWSIVALFFILVCGMIPVLVQLRRTARQAEDFLRLVEPELRPTLIDLKEVIRSINRASDQVTGGMEKMGGTIETITEVGQTVRDANQLVQSIVFPKLITGAALMTGLRVGLRTLLVRLVGRR</sequence>
<reference evidence="3" key="2">
    <citation type="journal article" date="2018" name="Environ. Microbiol.">
        <title>Bloom of a denitrifying methanotroph, 'Candidatus Methylomirabilis limnetica', in a deep stratified lake.</title>
        <authorList>
            <person name="Graf J.S."/>
            <person name="Mayr M.J."/>
            <person name="Marchant H.K."/>
            <person name="Tienken D."/>
            <person name="Hach P.F."/>
            <person name="Brand A."/>
            <person name="Schubert C.J."/>
            <person name="Kuypers M.M."/>
            <person name="Milucka J."/>
        </authorList>
    </citation>
    <scope>NUCLEOTIDE SEQUENCE [LARGE SCALE GENOMIC DNA]</scope>
    <source>
        <strain evidence="3">Zug</strain>
    </source>
</reference>
<gene>
    <name evidence="2" type="ORF">CLG94_11675</name>
</gene>